<proteinExistence type="predicted"/>
<reference evidence="1" key="1">
    <citation type="journal article" date="2020" name="New Phytol.">
        <title>Comparative genomics reveals dynamic genome evolution in host specialist ectomycorrhizal fungi.</title>
        <authorList>
            <person name="Lofgren L.A."/>
            <person name="Nguyen N.H."/>
            <person name="Vilgalys R."/>
            <person name="Ruytinx J."/>
            <person name="Liao H.L."/>
            <person name="Branco S."/>
            <person name="Kuo A."/>
            <person name="LaButti K."/>
            <person name="Lipzen A."/>
            <person name="Andreopoulos W."/>
            <person name="Pangilinan J."/>
            <person name="Riley R."/>
            <person name="Hundley H."/>
            <person name="Na H."/>
            <person name="Barry K."/>
            <person name="Grigoriev I.V."/>
            <person name="Stajich J.E."/>
            <person name="Kennedy P.G."/>
        </authorList>
    </citation>
    <scope>NUCLEOTIDE SEQUENCE</scope>
    <source>
        <strain evidence="1">MN1</strain>
    </source>
</reference>
<dbReference type="RefSeq" id="XP_041190412.1">
    <property type="nucleotide sequence ID" value="XM_041338514.1"/>
</dbReference>
<accession>A0A9P7E6F5</accession>
<name>A0A9P7E6F5_9AGAM</name>
<keyword evidence="2" id="KW-1185">Reference proteome</keyword>
<sequence length="225" mass="25156">MSHHIQPCSVEAYLSGIVNQLKPHFPHSWHSTLVKCTMQGALCSLGCPIIHKQPIIRDDLACVIHTLPHPLTHNDLFLLHLGELVAADDPSMRDFTKFSLHTSRDKMDMWYKGNKVMIQQVLVGSDPLPLFTCFLASRDAKFLLHPYLWLRSDGCPPTCSWFIQRLRMFFPDSILGHSMQAGGATSLAAAGVSPEHIQAPAPQHVEELFLATLVFVCLPKSCKTH</sequence>
<organism evidence="1 2">
    <name type="scientific">Suillus subaureus</name>
    <dbReference type="NCBI Taxonomy" id="48587"/>
    <lineage>
        <taxon>Eukaryota</taxon>
        <taxon>Fungi</taxon>
        <taxon>Dikarya</taxon>
        <taxon>Basidiomycota</taxon>
        <taxon>Agaricomycotina</taxon>
        <taxon>Agaricomycetes</taxon>
        <taxon>Agaricomycetidae</taxon>
        <taxon>Boletales</taxon>
        <taxon>Suillineae</taxon>
        <taxon>Suillaceae</taxon>
        <taxon>Suillus</taxon>
    </lineage>
</organism>
<dbReference type="OrthoDB" id="5598396at2759"/>
<evidence type="ECO:0000313" key="2">
    <source>
        <dbReference type="Proteomes" id="UP000807769"/>
    </source>
</evidence>
<dbReference type="Proteomes" id="UP000807769">
    <property type="component" value="Unassembled WGS sequence"/>
</dbReference>
<protein>
    <submittedName>
        <fullName evidence="1">Uncharacterized protein</fullName>
    </submittedName>
</protein>
<comment type="caution">
    <text evidence="1">The sequence shown here is derived from an EMBL/GenBank/DDBJ whole genome shotgun (WGS) entry which is preliminary data.</text>
</comment>
<dbReference type="GeneID" id="64632530"/>
<gene>
    <name evidence="1" type="ORF">BJ212DRAFT_1448237</name>
</gene>
<evidence type="ECO:0000313" key="1">
    <source>
        <dbReference type="EMBL" id="KAG1812130.1"/>
    </source>
</evidence>
<dbReference type="AlphaFoldDB" id="A0A9P7E6F5"/>
<dbReference type="EMBL" id="JABBWG010000027">
    <property type="protein sequence ID" value="KAG1812130.1"/>
    <property type="molecule type" value="Genomic_DNA"/>
</dbReference>